<reference evidence="14 15" key="1">
    <citation type="submission" date="2014-07" db="EMBL/GenBank/DDBJ databases">
        <authorList>
            <person name="McCorrison J."/>
            <person name="Sanka R."/>
            <person name="Torralba M."/>
            <person name="Gillis M."/>
            <person name="Haft D.H."/>
            <person name="Methe B."/>
            <person name="Sutton G."/>
            <person name="Nelson K.E."/>
        </authorList>
    </citation>
    <scope>NUCLEOTIDE SEQUENCE [LARGE SCALE GENOMIC DNA]</scope>
    <source>
        <strain evidence="14 15">DNF00666</strain>
    </source>
</reference>
<dbReference type="Pfam" id="PF02768">
    <property type="entry name" value="DNA_pol3_beta_3"/>
    <property type="match status" value="1"/>
</dbReference>
<name>A0A096BZ53_9BACT</name>
<dbReference type="AlphaFoldDB" id="A0A096BZ53"/>
<dbReference type="RefSeq" id="WP_036865040.1">
    <property type="nucleotide sequence ID" value="NZ_JRNS01000367.1"/>
</dbReference>
<keyword evidence="4 10" id="KW-0963">Cytoplasm</keyword>
<comment type="function">
    <text evidence="10">Confers DNA tethering and processivity to DNA polymerases and other proteins. Acts as a clamp, forming a ring around DNA (a reaction catalyzed by the clamp-loading complex) which diffuses in an ATP-independent manner freely and bidirectionally along dsDNA. Initially characterized for its ability to contact the catalytic subunit of DNA polymerase III (Pol III), a complex, multichain enzyme responsible for most of the replicative synthesis in bacteria; Pol III exhibits 3'-5' exonuclease proofreading activity. The beta chain is required for initiation of replication as well as for processivity of DNA replication.</text>
</comment>
<dbReference type="CDD" id="cd00140">
    <property type="entry name" value="beta_clamp"/>
    <property type="match status" value="1"/>
</dbReference>
<keyword evidence="8 10" id="KW-0239">DNA-directed DNA polymerase</keyword>
<evidence type="ECO:0000259" key="11">
    <source>
        <dbReference type="Pfam" id="PF00712"/>
    </source>
</evidence>
<dbReference type="SMART" id="SM00480">
    <property type="entry name" value="POL3Bc"/>
    <property type="match status" value="1"/>
</dbReference>
<dbReference type="NCBIfam" id="TIGR00663">
    <property type="entry name" value="dnan"/>
    <property type="match status" value="1"/>
</dbReference>
<dbReference type="InterPro" id="IPR046938">
    <property type="entry name" value="DNA_clamp_sf"/>
</dbReference>
<gene>
    <name evidence="14" type="ORF">HMPREF0661_07115</name>
</gene>
<evidence type="ECO:0000313" key="14">
    <source>
        <dbReference type="EMBL" id="KGF48037.1"/>
    </source>
</evidence>
<evidence type="ECO:0000259" key="12">
    <source>
        <dbReference type="Pfam" id="PF02767"/>
    </source>
</evidence>
<dbReference type="InterPro" id="IPR022634">
    <property type="entry name" value="DNA_polIII_beta_N"/>
</dbReference>
<evidence type="ECO:0000256" key="8">
    <source>
        <dbReference type="ARBA" id="ARBA00022932"/>
    </source>
</evidence>
<comment type="subcellular location">
    <subcellularLocation>
        <location evidence="1 10">Cytoplasm</location>
    </subcellularLocation>
</comment>
<dbReference type="PANTHER" id="PTHR30478">
    <property type="entry name" value="DNA POLYMERASE III SUBUNIT BETA"/>
    <property type="match status" value="1"/>
</dbReference>
<dbReference type="InterPro" id="IPR001001">
    <property type="entry name" value="DNA_polIII_beta"/>
</dbReference>
<evidence type="ECO:0000313" key="15">
    <source>
        <dbReference type="Proteomes" id="UP000029578"/>
    </source>
</evidence>
<comment type="caution">
    <text evidence="14">The sequence shown here is derived from an EMBL/GenBank/DDBJ whole genome shotgun (WGS) entry which is preliminary data.</text>
</comment>
<dbReference type="GO" id="GO:0006271">
    <property type="term" value="P:DNA strand elongation involved in DNA replication"/>
    <property type="evidence" value="ECO:0007669"/>
    <property type="project" value="TreeGrafter"/>
</dbReference>
<feature type="domain" description="DNA polymerase III beta sliding clamp C-terminal" evidence="13">
    <location>
        <begin position="248"/>
        <end position="370"/>
    </location>
</feature>
<evidence type="ECO:0000256" key="3">
    <source>
        <dbReference type="ARBA" id="ARBA00021035"/>
    </source>
</evidence>
<keyword evidence="9" id="KW-0238">DNA-binding</keyword>
<keyword evidence="7 10" id="KW-0235">DNA replication</keyword>
<dbReference type="SUPFAM" id="SSF55979">
    <property type="entry name" value="DNA clamp"/>
    <property type="match status" value="3"/>
</dbReference>
<proteinExistence type="inferred from homology"/>
<dbReference type="Pfam" id="PF00712">
    <property type="entry name" value="DNA_pol3_beta"/>
    <property type="match status" value="1"/>
</dbReference>
<protein>
    <recommendedName>
        <fullName evidence="3 10">Beta sliding clamp</fullName>
    </recommendedName>
</protein>
<organism evidence="14 15">
    <name type="scientific">Prevotella melaninogenica DNF00666</name>
    <dbReference type="NCBI Taxonomy" id="1401073"/>
    <lineage>
        <taxon>Bacteria</taxon>
        <taxon>Pseudomonadati</taxon>
        <taxon>Bacteroidota</taxon>
        <taxon>Bacteroidia</taxon>
        <taxon>Bacteroidales</taxon>
        <taxon>Prevotellaceae</taxon>
        <taxon>Prevotella</taxon>
    </lineage>
</organism>
<dbReference type="GO" id="GO:0005737">
    <property type="term" value="C:cytoplasm"/>
    <property type="evidence" value="ECO:0007669"/>
    <property type="project" value="UniProtKB-SubCell"/>
</dbReference>
<comment type="similarity">
    <text evidence="2 10">Belongs to the beta sliding clamp family.</text>
</comment>
<evidence type="ECO:0000259" key="13">
    <source>
        <dbReference type="Pfam" id="PF02768"/>
    </source>
</evidence>
<dbReference type="GO" id="GO:0008408">
    <property type="term" value="F:3'-5' exonuclease activity"/>
    <property type="evidence" value="ECO:0007669"/>
    <property type="project" value="InterPro"/>
</dbReference>
<dbReference type="EMBL" id="JRNS01000367">
    <property type="protein sequence ID" value="KGF48037.1"/>
    <property type="molecule type" value="Genomic_DNA"/>
</dbReference>
<evidence type="ECO:0000256" key="9">
    <source>
        <dbReference type="ARBA" id="ARBA00023125"/>
    </source>
</evidence>
<dbReference type="PANTHER" id="PTHR30478:SF0">
    <property type="entry name" value="BETA SLIDING CLAMP"/>
    <property type="match status" value="1"/>
</dbReference>
<feature type="domain" description="DNA polymerase III beta sliding clamp N-terminal" evidence="11">
    <location>
        <begin position="1"/>
        <end position="119"/>
    </location>
</feature>
<dbReference type="InterPro" id="IPR022637">
    <property type="entry name" value="DNA_polIII_beta_cen"/>
</dbReference>
<evidence type="ECO:0000256" key="4">
    <source>
        <dbReference type="ARBA" id="ARBA00022490"/>
    </source>
</evidence>
<dbReference type="GO" id="GO:0003887">
    <property type="term" value="F:DNA-directed DNA polymerase activity"/>
    <property type="evidence" value="ECO:0007669"/>
    <property type="project" value="UniProtKB-UniRule"/>
</dbReference>
<evidence type="ECO:0000256" key="6">
    <source>
        <dbReference type="ARBA" id="ARBA00022695"/>
    </source>
</evidence>
<dbReference type="Gene3D" id="3.10.150.10">
    <property type="entry name" value="DNA Polymerase III, subunit A, domain 2"/>
    <property type="match status" value="1"/>
</dbReference>
<dbReference type="GO" id="GO:0009360">
    <property type="term" value="C:DNA polymerase III complex"/>
    <property type="evidence" value="ECO:0007669"/>
    <property type="project" value="InterPro"/>
</dbReference>
<evidence type="ECO:0000256" key="5">
    <source>
        <dbReference type="ARBA" id="ARBA00022679"/>
    </source>
</evidence>
<comment type="subunit">
    <text evidence="10">Forms a ring-shaped head-to-tail homodimer around DNA.</text>
</comment>
<keyword evidence="6 10" id="KW-0548">Nucleotidyltransferase</keyword>
<dbReference type="PIRSF" id="PIRSF000804">
    <property type="entry name" value="DNA_pol_III_b"/>
    <property type="match status" value="1"/>
</dbReference>
<dbReference type="Pfam" id="PF02767">
    <property type="entry name" value="DNA_pol3_beta_2"/>
    <property type="match status" value="1"/>
</dbReference>
<keyword evidence="5 10" id="KW-0808">Transferase</keyword>
<sequence length="374" mass="41048">MRFNLSSTALSSRLLTLSRVINSKNSLPILDCFLFEVHDGQLTITASDSENVMRGTLNLESCEGESNFAVNNHTILDAVKELPEQPLTLDVNLDEMKIYVTYQNGSYNFPILGADEYPKAQSVSDNATTITLQAEKLSDSLTRSLFATAQDELRPVMNGVYFDLKEDGLSIVASDGHKLVRNKIFSIKSDSPASFVLPKKPASLLKNVLSKDGGDVIIRFDERSAEISFAEGNLACRLIEGKYPNYNSVIPQDNPNQVTIDRKSLIGALRRVLPFASDSSQLIRFHVSAGLLELNAEDIDFATSAKESVTCEYGGNPMSIGFKGSSMLDILNNLESDDVVIQLADPSRAGVLVPECQPENEDILMLIMPMLLND</sequence>
<accession>A0A096BZ53</accession>
<evidence type="ECO:0000256" key="2">
    <source>
        <dbReference type="ARBA" id="ARBA00010752"/>
    </source>
</evidence>
<evidence type="ECO:0000256" key="1">
    <source>
        <dbReference type="ARBA" id="ARBA00004496"/>
    </source>
</evidence>
<dbReference type="Proteomes" id="UP000029578">
    <property type="component" value="Unassembled WGS sequence"/>
</dbReference>
<feature type="domain" description="DNA polymerase III beta sliding clamp central" evidence="12">
    <location>
        <begin position="132"/>
        <end position="245"/>
    </location>
</feature>
<dbReference type="GO" id="GO:0003677">
    <property type="term" value="F:DNA binding"/>
    <property type="evidence" value="ECO:0007669"/>
    <property type="project" value="UniProtKB-UniRule"/>
</dbReference>
<evidence type="ECO:0000256" key="10">
    <source>
        <dbReference type="PIRNR" id="PIRNR000804"/>
    </source>
</evidence>
<dbReference type="Gene3D" id="3.70.10.10">
    <property type="match status" value="1"/>
</dbReference>
<dbReference type="InterPro" id="IPR022635">
    <property type="entry name" value="DNA_polIII_beta_C"/>
</dbReference>
<evidence type="ECO:0000256" key="7">
    <source>
        <dbReference type="ARBA" id="ARBA00022705"/>
    </source>
</evidence>